<proteinExistence type="predicted"/>
<evidence type="ECO:0000313" key="2">
    <source>
        <dbReference type="EMBL" id="VDS10012.1"/>
    </source>
</evidence>
<gene>
    <name evidence="2" type="ORF">PARHAE_03222</name>
</gene>
<dbReference type="Gene3D" id="3.90.550.10">
    <property type="entry name" value="Spore Coat Polysaccharide Biosynthesis Protein SpsA, Chain A"/>
    <property type="match status" value="1"/>
</dbReference>
<dbReference type="InterPro" id="IPR050256">
    <property type="entry name" value="Glycosyltransferase_2"/>
</dbReference>
<keyword evidence="3" id="KW-1185">Reference proteome</keyword>
<dbReference type="PANTHER" id="PTHR48090">
    <property type="entry name" value="UNDECAPRENYL-PHOSPHATE 4-DEOXY-4-FORMAMIDO-L-ARABINOSE TRANSFERASE-RELATED"/>
    <property type="match status" value="1"/>
</dbReference>
<dbReference type="GO" id="GO:0016740">
    <property type="term" value="F:transferase activity"/>
    <property type="evidence" value="ECO:0007669"/>
    <property type="project" value="UniProtKB-KW"/>
</dbReference>
<dbReference type="InterPro" id="IPR001173">
    <property type="entry name" value="Glyco_trans_2-like"/>
</dbReference>
<sequence length="335" mass="35807">MDGSLSTIVAAYSRPVLVQIVVAIPVRNEARRLPRLLRALSTAAMRSPLPVTAVVLANNCTDGSARIVRSFTHPSLRLELHQVDFPDPNAGIARRVVLDLAARPGALILTTDGDAAPHADWIAAALRAADAGADLVCGRIDADCRHVLATAPGRRVTQAEAAHGALQHEIRHAVDLLAGRQGPERPHYIESAASMAIRSDGFRLIGGLPDTRSSEDRALVHQAESHGLAIRYADDMLATVSGRLHGRAEGGMAEALRQRMSDDDPLADQAMLPVPVLADLWSRATAGDSRPWPSRALSLGNRLRASDLEAELPALRRLVEGSVRPRLLPRGKSAA</sequence>
<dbReference type="OrthoDB" id="8416156at2"/>
<name>A0A447IR85_9RHOB</name>
<feature type="domain" description="Glycosyltransferase 2-like" evidence="1">
    <location>
        <begin position="22"/>
        <end position="156"/>
    </location>
</feature>
<dbReference type="InterPro" id="IPR029044">
    <property type="entry name" value="Nucleotide-diphossugar_trans"/>
</dbReference>
<dbReference type="PANTHER" id="PTHR48090:SF7">
    <property type="entry name" value="RFBJ PROTEIN"/>
    <property type="match status" value="1"/>
</dbReference>
<evidence type="ECO:0000259" key="1">
    <source>
        <dbReference type="Pfam" id="PF00535"/>
    </source>
</evidence>
<protein>
    <submittedName>
        <fullName evidence="2">Glycosyl transferase family 2</fullName>
    </submittedName>
</protein>
<dbReference type="RefSeq" id="WP_126155621.1">
    <property type="nucleotide sequence ID" value="NZ_UZWE01000049.1"/>
</dbReference>
<dbReference type="Pfam" id="PF00535">
    <property type="entry name" value="Glycos_transf_2"/>
    <property type="match status" value="1"/>
</dbReference>
<dbReference type="AlphaFoldDB" id="A0A447IR85"/>
<organism evidence="2 3">
    <name type="scientific">Paracoccus haematequi</name>
    <dbReference type="NCBI Taxonomy" id="2491866"/>
    <lineage>
        <taxon>Bacteria</taxon>
        <taxon>Pseudomonadati</taxon>
        <taxon>Pseudomonadota</taxon>
        <taxon>Alphaproteobacteria</taxon>
        <taxon>Rhodobacterales</taxon>
        <taxon>Paracoccaceae</taxon>
        <taxon>Paracoccus</taxon>
    </lineage>
</organism>
<keyword evidence="2" id="KW-0808">Transferase</keyword>
<dbReference type="SUPFAM" id="SSF53448">
    <property type="entry name" value="Nucleotide-diphospho-sugar transferases"/>
    <property type="match status" value="1"/>
</dbReference>
<dbReference type="Proteomes" id="UP000270743">
    <property type="component" value="Unassembled WGS sequence"/>
</dbReference>
<reference evidence="2 3" key="1">
    <citation type="submission" date="2018-12" db="EMBL/GenBank/DDBJ databases">
        <authorList>
            <person name="Criscuolo A."/>
        </authorList>
    </citation>
    <scope>NUCLEOTIDE SEQUENCE [LARGE SCALE GENOMIC DNA]</scope>
    <source>
        <strain evidence="2">ACIP1116241</strain>
    </source>
</reference>
<evidence type="ECO:0000313" key="3">
    <source>
        <dbReference type="Proteomes" id="UP000270743"/>
    </source>
</evidence>
<dbReference type="EMBL" id="UZWE01000049">
    <property type="protein sequence ID" value="VDS10012.1"/>
    <property type="molecule type" value="Genomic_DNA"/>
</dbReference>
<accession>A0A447IR85</accession>